<protein>
    <submittedName>
        <fullName evidence="7">DNA-binding transcriptional LysR family regulator</fullName>
    </submittedName>
</protein>
<dbReference type="Gene3D" id="1.10.10.10">
    <property type="entry name" value="Winged helix-like DNA-binding domain superfamily/Winged helix DNA-binding domain"/>
    <property type="match status" value="1"/>
</dbReference>
<dbReference type="InterPro" id="IPR036388">
    <property type="entry name" value="WH-like_DNA-bd_sf"/>
</dbReference>
<organism evidence="7 8">
    <name type="scientific">Labrys monachus</name>
    <dbReference type="NCBI Taxonomy" id="217067"/>
    <lineage>
        <taxon>Bacteria</taxon>
        <taxon>Pseudomonadati</taxon>
        <taxon>Pseudomonadota</taxon>
        <taxon>Alphaproteobacteria</taxon>
        <taxon>Hyphomicrobiales</taxon>
        <taxon>Xanthobacteraceae</taxon>
        <taxon>Labrys</taxon>
    </lineage>
</organism>
<dbReference type="PANTHER" id="PTHR30537:SF5">
    <property type="entry name" value="HTH-TYPE TRANSCRIPTIONAL ACTIVATOR TTDR-RELATED"/>
    <property type="match status" value="1"/>
</dbReference>
<evidence type="ECO:0000313" key="8">
    <source>
        <dbReference type="Proteomes" id="UP001237448"/>
    </source>
</evidence>
<dbReference type="InterPro" id="IPR000847">
    <property type="entry name" value="LysR_HTH_N"/>
</dbReference>
<feature type="region of interest" description="Disordered" evidence="5">
    <location>
        <begin position="1"/>
        <end position="27"/>
    </location>
</feature>
<dbReference type="CDD" id="cd08422">
    <property type="entry name" value="PBP2_CrgA_like"/>
    <property type="match status" value="1"/>
</dbReference>
<comment type="caution">
    <text evidence="7">The sequence shown here is derived from an EMBL/GenBank/DDBJ whole genome shotgun (WGS) entry which is preliminary data.</text>
</comment>
<dbReference type="GO" id="GO:0003677">
    <property type="term" value="F:DNA binding"/>
    <property type="evidence" value="ECO:0007669"/>
    <property type="project" value="UniProtKB-KW"/>
</dbReference>
<accession>A0ABU0F6Q0</accession>
<gene>
    <name evidence="7" type="ORF">J3R73_000086</name>
</gene>
<sequence>MEGLDRCGHGRFSKGWGGGGHREDGGKRKERAAIQFAGFGRGVRGWRHGDPFTAPMYLVPEKRIRRAEWHSAFHLRNEAMNFDDVRVFARIAELKGISATARALGLPKSSVSRALARMEAAAGSALVERSTRHVRLTDAGVLLHTHAVRILDDIAEAETALEGLAGAPRGRLRVNATHAFGMGVIAPMLPDFLARYSQVQVALDADDRRIDLAAKDTDLAIRIGPMADSALIARRLPSVDLWLCASPEYLAAHGTPRTVAELAAHSLVDRQDRTDWRFADAGAIDVEPRVIIPDASAQKIVVEGGAGIGHLPDYLVRPAVASGHLVRVLPDVIAASIEVHALYPSHRSLSAKVRVFIDALAEHMRVTANLAEGH</sequence>
<evidence type="ECO:0000256" key="5">
    <source>
        <dbReference type="SAM" id="MobiDB-lite"/>
    </source>
</evidence>
<keyword evidence="3 7" id="KW-0238">DNA-binding</keyword>
<name>A0ABU0F6Q0_9HYPH</name>
<dbReference type="Pfam" id="PF00126">
    <property type="entry name" value="HTH_1"/>
    <property type="match status" value="1"/>
</dbReference>
<dbReference type="SUPFAM" id="SSF46785">
    <property type="entry name" value="Winged helix' DNA-binding domain"/>
    <property type="match status" value="1"/>
</dbReference>
<dbReference type="Pfam" id="PF03466">
    <property type="entry name" value="LysR_substrate"/>
    <property type="match status" value="1"/>
</dbReference>
<evidence type="ECO:0000256" key="1">
    <source>
        <dbReference type="ARBA" id="ARBA00009437"/>
    </source>
</evidence>
<dbReference type="SUPFAM" id="SSF53850">
    <property type="entry name" value="Periplasmic binding protein-like II"/>
    <property type="match status" value="1"/>
</dbReference>
<dbReference type="PANTHER" id="PTHR30537">
    <property type="entry name" value="HTH-TYPE TRANSCRIPTIONAL REGULATOR"/>
    <property type="match status" value="1"/>
</dbReference>
<dbReference type="InterPro" id="IPR005119">
    <property type="entry name" value="LysR_subst-bd"/>
</dbReference>
<reference evidence="7 8" key="1">
    <citation type="submission" date="2023-07" db="EMBL/GenBank/DDBJ databases">
        <title>Genomic Encyclopedia of Type Strains, Phase IV (KMG-IV): sequencing the most valuable type-strain genomes for metagenomic binning, comparative biology and taxonomic classification.</title>
        <authorList>
            <person name="Goeker M."/>
        </authorList>
    </citation>
    <scope>NUCLEOTIDE SEQUENCE [LARGE SCALE GENOMIC DNA]</scope>
    <source>
        <strain evidence="7 8">DSM 5896</strain>
    </source>
</reference>
<dbReference type="RefSeq" id="WP_307421445.1">
    <property type="nucleotide sequence ID" value="NZ_JAUSVK010000001.1"/>
</dbReference>
<dbReference type="InterPro" id="IPR036390">
    <property type="entry name" value="WH_DNA-bd_sf"/>
</dbReference>
<dbReference type="Proteomes" id="UP001237448">
    <property type="component" value="Unassembled WGS sequence"/>
</dbReference>
<evidence type="ECO:0000313" key="7">
    <source>
        <dbReference type="EMBL" id="MDQ0390294.1"/>
    </source>
</evidence>
<feature type="domain" description="HTH lysR-type" evidence="6">
    <location>
        <begin position="80"/>
        <end position="137"/>
    </location>
</feature>
<evidence type="ECO:0000259" key="6">
    <source>
        <dbReference type="PROSITE" id="PS50931"/>
    </source>
</evidence>
<dbReference type="Gene3D" id="3.40.190.290">
    <property type="match status" value="1"/>
</dbReference>
<keyword evidence="4" id="KW-0804">Transcription</keyword>
<keyword evidence="8" id="KW-1185">Reference proteome</keyword>
<dbReference type="EMBL" id="JAUSVK010000001">
    <property type="protein sequence ID" value="MDQ0390294.1"/>
    <property type="molecule type" value="Genomic_DNA"/>
</dbReference>
<dbReference type="PROSITE" id="PS50931">
    <property type="entry name" value="HTH_LYSR"/>
    <property type="match status" value="1"/>
</dbReference>
<dbReference type="InterPro" id="IPR058163">
    <property type="entry name" value="LysR-type_TF_proteobact-type"/>
</dbReference>
<evidence type="ECO:0000256" key="2">
    <source>
        <dbReference type="ARBA" id="ARBA00023015"/>
    </source>
</evidence>
<keyword evidence="2" id="KW-0805">Transcription regulation</keyword>
<proteinExistence type="inferred from homology"/>
<comment type="similarity">
    <text evidence="1">Belongs to the LysR transcriptional regulatory family.</text>
</comment>
<evidence type="ECO:0000256" key="4">
    <source>
        <dbReference type="ARBA" id="ARBA00023163"/>
    </source>
</evidence>
<evidence type="ECO:0000256" key="3">
    <source>
        <dbReference type="ARBA" id="ARBA00023125"/>
    </source>
</evidence>